<dbReference type="Pfam" id="PF07572">
    <property type="entry name" value="BCNT"/>
    <property type="match status" value="1"/>
</dbReference>
<dbReference type="AlphaFoldDB" id="A0A8H4PNC5"/>
<dbReference type="PROSITE" id="PS51279">
    <property type="entry name" value="BCNT_C"/>
    <property type="match status" value="1"/>
</dbReference>
<dbReference type="OrthoDB" id="445677at2759"/>
<dbReference type="Proteomes" id="UP000557566">
    <property type="component" value="Unassembled WGS sequence"/>
</dbReference>
<dbReference type="PANTHER" id="PTHR48407:SF1">
    <property type="entry name" value="CRANIOFACIAL DEVELOPMENT PROTEIN 1"/>
    <property type="match status" value="1"/>
</dbReference>
<reference evidence="5 6" key="1">
    <citation type="journal article" date="2020" name="Genome Biol. Evol.">
        <title>A new high-quality draft genome assembly of the Chinese cordyceps Ophiocordyceps sinensis.</title>
        <authorList>
            <person name="Shu R."/>
            <person name="Zhang J."/>
            <person name="Meng Q."/>
            <person name="Zhang H."/>
            <person name="Zhou G."/>
            <person name="Li M."/>
            <person name="Wu P."/>
            <person name="Zhao Y."/>
            <person name="Chen C."/>
            <person name="Qin Q."/>
        </authorList>
    </citation>
    <scope>NUCLEOTIDE SEQUENCE [LARGE SCALE GENOMIC DNA]</scope>
    <source>
        <strain evidence="5 6">IOZ07</strain>
    </source>
</reference>
<feature type="domain" description="BCNT-C" evidence="4">
    <location>
        <begin position="244"/>
        <end position="324"/>
    </location>
</feature>
<dbReference type="PANTHER" id="PTHR48407">
    <property type="entry name" value="CRANIOFACIAL DEVELOPMENT PROTEIN 1"/>
    <property type="match status" value="1"/>
</dbReference>
<name>A0A8H4PNC5_9HYPO</name>
<protein>
    <recommendedName>
        <fullName evidence="2">SWR1-complex protein 5</fullName>
    </recommendedName>
</protein>
<feature type="compositionally biased region" description="Basic and acidic residues" evidence="3">
    <location>
        <begin position="305"/>
        <end position="317"/>
    </location>
</feature>
<sequence length="324" mass="35339">MPLDPPIIHHDDQGASSDDSDFAPDEAPERDSGSDLDQEVAGSVTKRRRHDEAADQGYDNSGDEAINQKGRKRRKRASGKGEAFDDAYHGGEGGLVKTRRQRAQEKAERKLAASKGPVTVDVDALWEQMLSGKPVHPSTSDDNPTEMDDATGLAGHVLDGQRLASGDGTEEASNTIRIKRTYNFAGRVHTEEKVVARDSAEARLYLATQDQDGPASTSPAKRATKKAFRSAFEPVVDAGPGRTDLNLGVTARMMAAREAQAKKLNTVEKSRMDWAGYVDKEGIKDDLELASKSKGSYNARQDFLARSEALRNDEARRARMTART</sequence>
<feature type="compositionally biased region" description="Basic residues" evidence="3">
    <location>
        <begin position="69"/>
        <end position="78"/>
    </location>
</feature>
<feature type="region of interest" description="Disordered" evidence="3">
    <location>
        <begin position="132"/>
        <end position="154"/>
    </location>
</feature>
<proteinExistence type="inferred from homology"/>
<evidence type="ECO:0000313" key="5">
    <source>
        <dbReference type="EMBL" id="KAF4506844.1"/>
    </source>
</evidence>
<feature type="region of interest" description="Disordered" evidence="3">
    <location>
        <begin position="305"/>
        <end position="324"/>
    </location>
</feature>
<gene>
    <name evidence="5" type="ORF">G6O67_006885</name>
</gene>
<dbReference type="InterPro" id="IPR027124">
    <property type="entry name" value="Swc5/CFDP1/2"/>
</dbReference>
<evidence type="ECO:0000256" key="3">
    <source>
        <dbReference type="SAM" id="MobiDB-lite"/>
    </source>
</evidence>
<dbReference type="GO" id="GO:0000812">
    <property type="term" value="C:Swr1 complex"/>
    <property type="evidence" value="ECO:0007669"/>
    <property type="project" value="TreeGrafter"/>
</dbReference>
<feature type="compositionally biased region" description="Basic and acidic residues" evidence="3">
    <location>
        <begin position="102"/>
        <end position="111"/>
    </location>
</feature>
<dbReference type="EMBL" id="JAAVMX010000007">
    <property type="protein sequence ID" value="KAF4506844.1"/>
    <property type="molecule type" value="Genomic_DNA"/>
</dbReference>
<organism evidence="5 6">
    <name type="scientific">Ophiocordyceps sinensis</name>
    <dbReference type="NCBI Taxonomy" id="72228"/>
    <lineage>
        <taxon>Eukaryota</taxon>
        <taxon>Fungi</taxon>
        <taxon>Dikarya</taxon>
        <taxon>Ascomycota</taxon>
        <taxon>Pezizomycotina</taxon>
        <taxon>Sordariomycetes</taxon>
        <taxon>Hypocreomycetidae</taxon>
        <taxon>Hypocreales</taxon>
        <taxon>Ophiocordycipitaceae</taxon>
        <taxon>Ophiocordyceps</taxon>
    </lineage>
</organism>
<dbReference type="InterPro" id="IPR011421">
    <property type="entry name" value="BCNT-C"/>
</dbReference>
<comment type="caution">
    <text evidence="5">The sequence shown here is derived from an EMBL/GenBank/DDBJ whole genome shotgun (WGS) entry which is preliminary data.</text>
</comment>
<accession>A0A8H4PNC5</accession>
<feature type="region of interest" description="Disordered" evidence="3">
    <location>
        <begin position="1"/>
        <end position="116"/>
    </location>
</feature>
<evidence type="ECO:0000256" key="2">
    <source>
        <dbReference type="ARBA" id="ARBA00019138"/>
    </source>
</evidence>
<comment type="similarity">
    <text evidence="1">Belongs to the SWC5 family.</text>
</comment>
<evidence type="ECO:0000256" key="1">
    <source>
        <dbReference type="ARBA" id="ARBA00010465"/>
    </source>
</evidence>
<evidence type="ECO:0000313" key="6">
    <source>
        <dbReference type="Proteomes" id="UP000557566"/>
    </source>
</evidence>
<keyword evidence="6" id="KW-1185">Reference proteome</keyword>
<evidence type="ECO:0000259" key="4">
    <source>
        <dbReference type="PROSITE" id="PS51279"/>
    </source>
</evidence>